<organism evidence="1 2">
    <name type="scientific">Persicobacter diffluens</name>
    <dbReference type="NCBI Taxonomy" id="981"/>
    <lineage>
        <taxon>Bacteria</taxon>
        <taxon>Pseudomonadati</taxon>
        <taxon>Bacteroidota</taxon>
        <taxon>Cytophagia</taxon>
        <taxon>Cytophagales</taxon>
        <taxon>Persicobacteraceae</taxon>
        <taxon>Persicobacter</taxon>
    </lineage>
</organism>
<gene>
    <name evidence="1" type="ORF">PEDI_05940</name>
</gene>
<protein>
    <recommendedName>
        <fullName evidence="3">DUF2490 domain-containing protein</fullName>
    </recommendedName>
</protein>
<dbReference type="AlphaFoldDB" id="A0AAN5AIP1"/>
<sequence length="243" mass="28838">MFVILRKHLVSIKITFGLKRWLALWAIIILGWNNAKAQSSDLGSWYVYNGFYDLSPKWELFLESQVRTYSVIAEPQNFFFRPYISYNFNSNFQLGIGNEYHSSWTQATDEFEPEQSSEYRLTVQSIIKNKIGRVNLQHRLRYEFRFFEGSSRGQRTRYRLQASIPLQGERVEQGEFFLTAGNEILLNTQPSFEFNQNRIYGMLGYQLSKTIHLQAGYMNLHFGNKVSDHRLQFFFTHKLPFYK</sequence>
<evidence type="ECO:0000313" key="2">
    <source>
        <dbReference type="Proteomes" id="UP001310022"/>
    </source>
</evidence>
<dbReference type="Pfam" id="PF10677">
    <property type="entry name" value="DUF2490"/>
    <property type="match status" value="1"/>
</dbReference>
<proteinExistence type="predicted"/>
<accession>A0AAN5AIP1</accession>
<dbReference type="InterPro" id="IPR019619">
    <property type="entry name" value="DUF2490"/>
</dbReference>
<reference evidence="1 2" key="1">
    <citation type="submission" date="2021-12" db="EMBL/GenBank/DDBJ databases">
        <title>Genome sequencing of bacteria with rrn-lacking chromosome and rrn-plasmid.</title>
        <authorList>
            <person name="Anda M."/>
            <person name="Iwasaki W."/>
        </authorList>
    </citation>
    <scope>NUCLEOTIDE SEQUENCE [LARGE SCALE GENOMIC DNA]</scope>
    <source>
        <strain evidence="1 2">NBRC 15940</strain>
    </source>
</reference>
<evidence type="ECO:0000313" key="1">
    <source>
        <dbReference type="EMBL" id="GJM60042.1"/>
    </source>
</evidence>
<comment type="caution">
    <text evidence="1">The sequence shown here is derived from an EMBL/GenBank/DDBJ whole genome shotgun (WGS) entry which is preliminary data.</text>
</comment>
<evidence type="ECO:0008006" key="3">
    <source>
        <dbReference type="Google" id="ProtNLM"/>
    </source>
</evidence>
<keyword evidence="2" id="KW-1185">Reference proteome</keyword>
<dbReference type="Proteomes" id="UP001310022">
    <property type="component" value="Unassembled WGS sequence"/>
</dbReference>
<dbReference type="EMBL" id="BQKE01000001">
    <property type="protein sequence ID" value="GJM60042.1"/>
    <property type="molecule type" value="Genomic_DNA"/>
</dbReference>
<name>A0AAN5AIP1_9BACT</name>